<evidence type="ECO:0000259" key="11">
    <source>
        <dbReference type="SMART" id="SM00836"/>
    </source>
</evidence>
<evidence type="ECO:0000256" key="7">
    <source>
        <dbReference type="ARBA" id="ARBA00049339"/>
    </source>
</evidence>
<gene>
    <name evidence="8" type="primary">argS</name>
    <name evidence="12" type="ORF">ENT87_05255</name>
</gene>
<dbReference type="Gene3D" id="3.40.50.620">
    <property type="entry name" value="HUPs"/>
    <property type="match status" value="1"/>
</dbReference>
<evidence type="ECO:0000256" key="8">
    <source>
        <dbReference type="HAMAP-Rule" id="MF_00123"/>
    </source>
</evidence>
<dbReference type="GO" id="GO:0004814">
    <property type="term" value="F:arginine-tRNA ligase activity"/>
    <property type="evidence" value="ECO:0007669"/>
    <property type="project" value="UniProtKB-UniRule"/>
</dbReference>
<feature type="domain" description="DALR anticodon binding" evidence="11">
    <location>
        <begin position="513"/>
        <end position="638"/>
    </location>
</feature>
<dbReference type="Pfam" id="PF00750">
    <property type="entry name" value="tRNA-synt_1d"/>
    <property type="match status" value="2"/>
</dbReference>
<dbReference type="PANTHER" id="PTHR11956">
    <property type="entry name" value="ARGINYL-TRNA SYNTHETASE"/>
    <property type="match status" value="1"/>
</dbReference>
<dbReference type="GO" id="GO:0005524">
    <property type="term" value="F:ATP binding"/>
    <property type="evidence" value="ECO:0007669"/>
    <property type="project" value="UniProtKB-UniRule"/>
</dbReference>
<proteinExistence type="inferred from homology"/>
<dbReference type="InterPro" id="IPR009080">
    <property type="entry name" value="tRNAsynth_Ia_anticodon-bd"/>
</dbReference>
<comment type="similarity">
    <text evidence="1 8 9">Belongs to the class-I aminoacyl-tRNA synthetase family.</text>
</comment>
<comment type="caution">
    <text evidence="12">The sequence shown here is derived from an EMBL/GenBank/DDBJ whole genome shotgun (WGS) entry which is preliminary data.</text>
</comment>
<dbReference type="InterPro" id="IPR014729">
    <property type="entry name" value="Rossmann-like_a/b/a_fold"/>
</dbReference>
<dbReference type="SUPFAM" id="SSF47323">
    <property type="entry name" value="Anticodon-binding domain of a subclass of class I aminoacyl-tRNA synthetases"/>
    <property type="match status" value="1"/>
</dbReference>
<organism evidence="12">
    <name type="scientific">Ignisphaera aggregans</name>
    <dbReference type="NCBI Taxonomy" id="334771"/>
    <lineage>
        <taxon>Archaea</taxon>
        <taxon>Thermoproteota</taxon>
        <taxon>Thermoprotei</taxon>
        <taxon>Desulfurococcales</taxon>
        <taxon>Desulfurococcaceae</taxon>
        <taxon>Ignisphaera</taxon>
    </lineage>
</organism>
<dbReference type="NCBIfam" id="NF002446">
    <property type="entry name" value="PRK01611.3-3"/>
    <property type="match status" value="1"/>
</dbReference>
<keyword evidence="6 8" id="KW-0030">Aminoacyl-tRNA synthetase</keyword>
<comment type="caution">
    <text evidence="8">Lacks conserved residue(s) required for the propagation of feature annotation.</text>
</comment>
<dbReference type="EMBL" id="DTAI01000149">
    <property type="protein sequence ID" value="HGN36936.1"/>
    <property type="molecule type" value="Genomic_DNA"/>
</dbReference>
<accession>A0A7J3I820</accession>
<keyword evidence="8" id="KW-0963">Cytoplasm</keyword>
<dbReference type="InterPro" id="IPR036695">
    <property type="entry name" value="Arg-tRNA-synth_N_sf"/>
</dbReference>
<keyword evidence="10" id="KW-0175">Coiled coil</keyword>
<dbReference type="GO" id="GO:0005737">
    <property type="term" value="C:cytoplasm"/>
    <property type="evidence" value="ECO:0007669"/>
    <property type="project" value="UniProtKB-SubCell"/>
</dbReference>
<evidence type="ECO:0000256" key="1">
    <source>
        <dbReference type="ARBA" id="ARBA00005594"/>
    </source>
</evidence>
<evidence type="ECO:0000256" key="6">
    <source>
        <dbReference type="ARBA" id="ARBA00023146"/>
    </source>
</evidence>
<evidence type="ECO:0000256" key="10">
    <source>
        <dbReference type="SAM" id="Coils"/>
    </source>
</evidence>
<comment type="catalytic activity">
    <reaction evidence="7 8">
        <text>tRNA(Arg) + L-arginine + ATP = L-arginyl-tRNA(Arg) + AMP + diphosphate</text>
        <dbReference type="Rhea" id="RHEA:20301"/>
        <dbReference type="Rhea" id="RHEA-COMP:9658"/>
        <dbReference type="Rhea" id="RHEA-COMP:9673"/>
        <dbReference type="ChEBI" id="CHEBI:30616"/>
        <dbReference type="ChEBI" id="CHEBI:32682"/>
        <dbReference type="ChEBI" id="CHEBI:33019"/>
        <dbReference type="ChEBI" id="CHEBI:78442"/>
        <dbReference type="ChEBI" id="CHEBI:78513"/>
        <dbReference type="ChEBI" id="CHEBI:456215"/>
        <dbReference type="EC" id="6.1.1.19"/>
    </reaction>
</comment>
<feature type="coiled-coil region" evidence="10">
    <location>
        <begin position="212"/>
        <end position="239"/>
    </location>
</feature>
<dbReference type="Pfam" id="PF05746">
    <property type="entry name" value="DALR_1"/>
    <property type="match status" value="1"/>
</dbReference>
<keyword evidence="5 8" id="KW-0648">Protein biosynthesis</keyword>
<dbReference type="InterPro" id="IPR001278">
    <property type="entry name" value="Arg-tRNA-ligase"/>
</dbReference>
<dbReference type="SUPFAM" id="SSF52374">
    <property type="entry name" value="Nucleotidylyl transferase"/>
    <property type="match status" value="1"/>
</dbReference>
<dbReference type="Gene3D" id="3.30.1360.70">
    <property type="entry name" value="Arginyl tRNA synthetase N-terminal domain"/>
    <property type="match status" value="1"/>
</dbReference>
<reference evidence="12" key="1">
    <citation type="journal article" date="2020" name="mSystems">
        <title>Genome- and Community-Level Interaction Insights into Carbon Utilization and Element Cycling Functions of Hydrothermarchaeota in Hydrothermal Sediment.</title>
        <authorList>
            <person name="Zhou Z."/>
            <person name="Liu Y."/>
            <person name="Xu W."/>
            <person name="Pan J."/>
            <person name="Luo Z.H."/>
            <person name="Li M."/>
        </authorList>
    </citation>
    <scope>NUCLEOTIDE SEQUENCE [LARGE SCALE GENOMIC DNA]</scope>
    <source>
        <strain evidence="12">SpSt-618</strain>
    </source>
</reference>
<dbReference type="Gene3D" id="1.10.730.10">
    <property type="entry name" value="Isoleucyl-tRNA Synthetase, Domain 1"/>
    <property type="match status" value="1"/>
</dbReference>
<dbReference type="SUPFAM" id="SSF55190">
    <property type="entry name" value="Arginyl-tRNA synthetase (ArgRS), N-terminal 'additional' domain"/>
    <property type="match status" value="1"/>
</dbReference>
<dbReference type="AlphaFoldDB" id="A0A7J3I820"/>
<keyword evidence="2 8" id="KW-0436">Ligase</keyword>
<protein>
    <recommendedName>
        <fullName evidence="8">Arginine--tRNA ligase</fullName>
        <ecNumber evidence="8">6.1.1.19</ecNumber>
    </recommendedName>
    <alternativeName>
        <fullName evidence="8">Arginyl-tRNA synthetase</fullName>
        <shortName evidence="8">ArgRS</shortName>
    </alternativeName>
</protein>
<evidence type="ECO:0000256" key="5">
    <source>
        <dbReference type="ARBA" id="ARBA00022917"/>
    </source>
</evidence>
<keyword evidence="3 8" id="KW-0547">Nucleotide-binding</keyword>
<evidence type="ECO:0000256" key="3">
    <source>
        <dbReference type="ARBA" id="ARBA00022741"/>
    </source>
</evidence>
<dbReference type="PRINTS" id="PR01038">
    <property type="entry name" value="TRNASYNTHARG"/>
</dbReference>
<dbReference type="PANTHER" id="PTHR11956:SF5">
    <property type="entry name" value="ARGININE--TRNA LIGASE, CYTOPLASMIC"/>
    <property type="match status" value="1"/>
</dbReference>
<sequence>MTANPLETIRSCISIEISRELGIEPAAVRESLTIPREEYGDLTIVLSKLPQGNEYIDRIVKSVETCSYISKVDIVGLYVNMWFNRPKFTELVFTSIVSSGAEYGVYRESDRKRVVVEYVSANPVHPLHIGAARNAAIGSFIANINRAVGNDVQTRFYINDVGRQVAILTLGISQLRDVEPPKGMKPDHWIGLVYAITNTIIEITYLKRRLEIEGGEERRREIQRELDSLIVDAARLREQAPDVFDTILERLKNTDIEREISRIMKGYEEGEEEVSRVARKAVSLCIEGLNQTLKRFKADIDVWDWESDLVWSGEVDKVIEALKKISSEYKGTVAVDFRQILATEGIRNRLRIPKNLEIPPLVLLRSDGTSLYTVRDIAYSIKKFRDYNADKVVNVIASEQILPQAQLRLALYMLGYHREAENLVHYSYEIVNMEGTKMSSRRGRIVTLDSVLEEAKVRSLAELEKRGMKSEEIAEAIGIAAVRFYLLSVNPSRPVKFSWDNVLNFERNSAPYLLYTFARTEGVFRKAKELGIELDWSTILREADLHFAQNSPRRWRLVKMVSEYPDVFYRSYTELDPSIIATYIIRLADEFNSWYDEEPIVLETIKGVRNSKLIITYAVNQILRGAFKVLGIEPLERL</sequence>
<dbReference type="HAMAP" id="MF_00123">
    <property type="entry name" value="Arg_tRNA_synth"/>
    <property type="match status" value="1"/>
</dbReference>
<keyword evidence="4 8" id="KW-0067">ATP-binding</keyword>
<dbReference type="EC" id="6.1.1.19" evidence="8"/>
<dbReference type="InterPro" id="IPR035684">
    <property type="entry name" value="ArgRS_core"/>
</dbReference>
<evidence type="ECO:0000256" key="9">
    <source>
        <dbReference type="RuleBase" id="RU363038"/>
    </source>
</evidence>
<dbReference type="SMART" id="SM00836">
    <property type="entry name" value="DALR_1"/>
    <property type="match status" value="1"/>
</dbReference>
<evidence type="ECO:0000313" key="12">
    <source>
        <dbReference type="EMBL" id="HGN36936.1"/>
    </source>
</evidence>
<evidence type="ECO:0000256" key="4">
    <source>
        <dbReference type="ARBA" id="ARBA00022840"/>
    </source>
</evidence>
<name>A0A7J3I820_9CREN</name>
<evidence type="ECO:0000256" key="2">
    <source>
        <dbReference type="ARBA" id="ARBA00022598"/>
    </source>
</evidence>
<comment type="subcellular location">
    <subcellularLocation>
        <location evidence="8">Cytoplasm</location>
    </subcellularLocation>
</comment>
<dbReference type="GO" id="GO:0006420">
    <property type="term" value="P:arginyl-tRNA aminoacylation"/>
    <property type="evidence" value="ECO:0007669"/>
    <property type="project" value="UniProtKB-UniRule"/>
</dbReference>
<dbReference type="InterPro" id="IPR008909">
    <property type="entry name" value="DALR_anticod-bd"/>
</dbReference>